<organism evidence="5 6">
    <name type="scientific">Gracilariopsis chorda</name>
    <dbReference type="NCBI Taxonomy" id="448386"/>
    <lineage>
        <taxon>Eukaryota</taxon>
        <taxon>Rhodophyta</taxon>
        <taxon>Florideophyceae</taxon>
        <taxon>Rhodymeniophycidae</taxon>
        <taxon>Gracilariales</taxon>
        <taxon>Gracilariaceae</taxon>
        <taxon>Gracilariopsis</taxon>
    </lineage>
</organism>
<dbReference type="EMBL" id="NBIV01000226">
    <property type="protein sequence ID" value="PXF41236.1"/>
    <property type="molecule type" value="Genomic_DNA"/>
</dbReference>
<evidence type="ECO:0000256" key="2">
    <source>
        <dbReference type="ARBA" id="ARBA00022481"/>
    </source>
</evidence>
<dbReference type="InterPro" id="IPR050057">
    <property type="entry name" value="Prokaryotic/Mito_RF"/>
</dbReference>
<dbReference type="GO" id="GO:0005737">
    <property type="term" value="C:cytoplasm"/>
    <property type="evidence" value="ECO:0007669"/>
    <property type="project" value="UniProtKB-ARBA"/>
</dbReference>
<dbReference type="Gene3D" id="6.10.140.1950">
    <property type="match status" value="1"/>
</dbReference>
<dbReference type="STRING" id="448386.A0A2V3IGL1"/>
<evidence type="ECO:0000256" key="1">
    <source>
        <dbReference type="ARBA" id="ARBA00010835"/>
    </source>
</evidence>
<dbReference type="OrthoDB" id="2019491at2759"/>
<dbReference type="SMART" id="SM00937">
    <property type="entry name" value="PCRF"/>
    <property type="match status" value="1"/>
</dbReference>
<dbReference type="Gene3D" id="3.30.70.1660">
    <property type="match status" value="1"/>
</dbReference>
<dbReference type="PANTHER" id="PTHR43804:SF7">
    <property type="entry name" value="LD18447P"/>
    <property type="match status" value="1"/>
</dbReference>
<keyword evidence="2" id="KW-0488">Methylation</keyword>
<evidence type="ECO:0000313" key="6">
    <source>
        <dbReference type="Proteomes" id="UP000247409"/>
    </source>
</evidence>
<evidence type="ECO:0000313" key="5">
    <source>
        <dbReference type="EMBL" id="PXF41236.1"/>
    </source>
</evidence>
<reference evidence="5 6" key="1">
    <citation type="journal article" date="2018" name="Mol. Biol. Evol.">
        <title>Analysis of the draft genome of the red seaweed Gracilariopsis chorda provides insights into genome size evolution in Rhodophyta.</title>
        <authorList>
            <person name="Lee J."/>
            <person name="Yang E.C."/>
            <person name="Graf L."/>
            <person name="Yang J.H."/>
            <person name="Qiu H."/>
            <person name="Zel Zion U."/>
            <person name="Chan C.X."/>
            <person name="Stephens T.G."/>
            <person name="Weber A.P.M."/>
            <person name="Boo G.H."/>
            <person name="Boo S.M."/>
            <person name="Kim K.M."/>
            <person name="Shin Y."/>
            <person name="Jung M."/>
            <person name="Lee S.J."/>
            <person name="Yim H.S."/>
            <person name="Lee J.H."/>
            <person name="Bhattacharya D."/>
            <person name="Yoon H.S."/>
        </authorList>
    </citation>
    <scope>NUCLEOTIDE SEQUENCE [LARGE SCALE GENOMIC DNA]</scope>
    <source>
        <strain evidence="5 6">SKKU-2015</strain>
        <tissue evidence="5">Whole body</tissue>
    </source>
</reference>
<dbReference type="FunFam" id="3.30.160.20:FF:000004">
    <property type="entry name" value="Peptide chain release factor 1"/>
    <property type="match status" value="1"/>
</dbReference>
<comment type="caution">
    <text evidence="5">The sequence shown here is derived from an EMBL/GenBank/DDBJ whole genome shotgun (WGS) entry which is preliminary data.</text>
</comment>
<keyword evidence="6" id="KW-1185">Reference proteome</keyword>
<dbReference type="PROSITE" id="PS00745">
    <property type="entry name" value="RF_PROK_I"/>
    <property type="match status" value="1"/>
</dbReference>
<gene>
    <name evidence="5" type="ORF">BWQ96_09050</name>
</gene>
<feature type="domain" description="Prokaryotic-type class I peptide chain release factors" evidence="4">
    <location>
        <begin position="288"/>
        <end position="304"/>
    </location>
</feature>
<dbReference type="Gene3D" id="3.30.160.20">
    <property type="match status" value="1"/>
</dbReference>
<evidence type="ECO:0000256" key="3">
    <source>
        <dbReference type="ARBA" id="ARBA00022917"/>
    </source>
</evidence>
<dbReference type="InterPro" id="IPR045853">
    <property type="entry name" value="Pep_chain_release_fac_I_sf"/>
</dbReference>
<comment type="similarity">
    <text evidence="1">Belongs to the prokaryotic/mitochondrial release factor family.</text>
</comment>
<dbReference type="InterPro" id="IPR000352">
    <property type="entry name" value="Pep_chain_release_fac_I"/>
</dbReference>
<keyword evidence="3" id="KW-0648">Protein biosynthesis</keyword>
<evidence type="ECO:0000259" key="4">
    <source>
        <dbReference type="PROSITE" id="PS00745"/>
    </source>
</evidence>
<accession>A0A2V3IGL1</accession>
<dbReference type="Pfam" id="PF03462">
    <property type="entry name" value="PCRF"/>
    <property type="match status" value="1"/>
</dbReference>
<dbReference type="PANTHER" id="PTHR43804">
    <property type="entry name" value="LD18447P"/>
    <property type="match status" value="1"/>
</dbReference>
<sequence length="463" mass="50523">MLASSARGCVFRLSHQLLPSANPVFSRLCTAAAPTSPASPVERLTPHQLQKLFSHLAPLVVRANSEHASLLHHRSNSTFTPSQHARLTQLAPIAHLTDALTRLHHHHNDAVHILNESNPSTDADMHQLARDEIQTLNLEKHRTAVHIISHLLRMQPNHTTQHTAAPANSAIVEIRAGTGGDEAALFVADLHAMYHKFALRNKWNARILSQSTTTLGGLRELILRLSGPAVYDTIRLEAGVHRVQRVPATETGGRVHTSTASVAVLRDDTSMAKRLTLREADVKIDVYRASGAGGQHVNKTESAVRATHIPTGLVATSQEDRSQHRNKALALEALAARLAAKHAAEKAASKLSERRAQLGSTMGERSDRIRTYNFPQRRVTDHRIVPSAGLVHVIESAKTLVGEKSVPLDGVLQGGVELDRLIGGVSRAQQLEQLHELVEDAKQLRCAQSDELGERFGIGLEMV</sequence>
<proteinExistence type="inferred from homology"/>
<protein>
    <submittedName>
        <fullName evidence="5">Peptide chain release factor 1</fullName>
    </submittedName>
</protein>
<dbReference type="Pfam" id="PF00472">
    <property type="entry name" value="RF-1"/>
    <property type="match status" value="1"/>
</dbReference>
<dbReference type="Proteomes" id="UP000247409">
    <property type="component" value="Unassembled WGS sequence"/>
</dbReference>
<dbReference type="InterPro" id="IPR005139">
    <property type="entry name" value="PCRF"/>
</dbReference>
<name>A0A2V3IGL1_9FLOR</name>
<dbReference type="AlphaFoldDB" id="A0A2V3IGL1"/>
<dbReference type="GO" id="GO:0003747">
    <property type="term" value="F:translation release factor activity"/>
    <property type="evidence" value="ECO:0007669"/>
    <property type="project" value="InterPro"/>
</dbReference>
<dbReference type="SUPFAM" id="SSF75620">
    <property type="entry name" value="Release factor"/>
    <property type="match status" value="1"/>
</dbReference>